<proteinExistence type="inferred from homology"/>
<evidence type="ECO:0000256" key="2">
    <source>
        <dbReference type="ARBA" id="ARBA00023274"/>
    </source>
</evidence>
<comment type="similarity">
    <text evidence="3">Belongs to the bacterial ribosomal protein bS16 family.</text>
</comment>
<evidence type="ECO:0000313" key="6">
    <source>
        <dbReference type="Proteomes" id="UP000198598"/>
    </source>
</evidence>
<dbReference type="GO" id="GO:0015935">
    <property type="term" value="C:small ribosomal subunit"/>
    <property type="evidence" value="ECO:0007669"/>
    <property type="project" value="TreeGrafter"/>
</dbReference>
<dbReference type="GO" id="GO:0005737">
    <property type="term" value="C:cytoplasm"/>
    <property type="evidence" value="ECO:0007669"/>
    <property type="project" value="UniProtKB-ARBA"/>
</dbReference>
<evidence type="ECO:0000256" key="4">
    <source>
        <dbReference type="SAM" id="MobiDB-lite"/>
    </source>
</evidence>
<feature type="compositionally biased region" description="Low complexity" evidence="4">
    <location>
        <begin position="269"/>
        <end position="298"/>
    </location>
</feature>
<keyword evidence="1 3" id="KW-0689">Ribosomal protein</keyword>
<evidence type="ECO:0000256" key="3">
    <source>
        <dbReference type="HAMAP-Rule" id="MF_00385"/>
    </source>
</evidence>
<dbReference type="SUPFAM" id="SSF54565">
    <property type="entry name" value="Ribosomal protein S16"/>
    <property type="match status" value="1"/>
</dbReference>
<dbReference type="NCBIfam" id="NF011094">
    <property type="entry name" value="PRK14521.1"/>
    <property type="match status" value="1"/>
</dbReference>
<dbReference type="GO" id="GO:0003735">
    <property type="term" value="F:structural constituent of ribosome"/>
    <property type="evidence" value="ECO:0007669"/>
    <property type="project" value="InterPro"/>
</dbReference>
<name>A0A1I1IX59_9BACT</name>
<dbReference type="Proteomes" id="UP000198598">
    <property type="component" value="Unassembled WGS sequence"/>
</dbReference>
<dbReference type="HAMAP" id="MF_00385">
    <property type="entry name" value="Ribosomal_bS16"/>
    <property type="match status" value="1"/>
</dbReference>
<evidence type="ECO:0000313" key="5">
    <source>
        <dbReference type="EMBL" id="SFC40836.1"/>
    </source>
</evidence>
<dbReference type="GO" id="GO:0006412">
    <property type="term" value="P:translation"/>
    <property type="evidence" value="ECO:0007669"/>
    <property type="project" value="UniProtKB-UniRule"/>
</dbReference>
<keyword evidence="6" id="KW-1185">Reference proteome</keyword>
<dbReference type="NCBIfam" id="TIGR00002">
    <property type="entry name" value="S16"/>
    <property type="match status" value="1"/>
</dbReference>
<feature type="region of interest" description="Disordered" evidence="4">
    <location>
        <begin position="269"/>
        <end position="307"/>
    </location>
</feature>
<dbReference type="AlphaFoldDB" id="A0A1I1IX59"/>
<accession>A0A1I1IX59</accession>
<dbReference type="PANTHER" id="PTHR12919:SF20">
    <property type="entry name" value="SMALL RIBOSOMAL SUBUNIT PROTEIN BS16M"/>
    <property type="match status" value="1"/>
</dbReference>
<dbReference type="InterPro" id="IPR000307">
    <property type="entry name" value="Ribosomal_bS16"/>
</dbReference>
<dbReference type="PANTHER" id="PTHR12919">
    <property type="entry name" value="30S RIBOSOMAL PROTEIN S16"/>
    <property type="match status" value="1"/>
</dbReference>
<evidence type="ECO:0000256" key="1">
    <source>
        <dbReference type="ARBA" id="ARBA00022980"/>
    </source>
</evidence>
<dbReference type="Pfam" id="PF00886">
    <property type="entry name" value="Ribosomal_S16"/>
    <property type="match status" value="1"/>
</dbReference>
<reference evidence="5 6" key="1">
    <citation type="submission" date="2016-10" db="EMBL/GenBank/DDBJ databases">
        <authorList>
            <person name="de Groot N.N."/>
        </authorList>
    </citation>
    <scope>NUCLEOTIDE SEQUENCE [LARGE SCALE GENOMIC DNA]</scope>
    <source>
        <strain evidence="5 6">DSM 26130</strain>
    </source>
</reference>
<sequence length="307" mass="33455">MIGYLIRAERHELKDRTRLIDSYRDGFFIGLRIVLKHLKLYCYTSDVSVQSSNFFRTFAATFYRGDASPIKTNQAQMSVKIRLARRGRKKMAMYDIVVAESTSPRDGRFIEKIGSYNPNTDPSTVVLKSERAVYWLMVGAQPTDTARSVLSHEGIMYRKHLQVGVNKGAISQEQADEKYATWKGEKADRKAGAADTKTQTKEQARASRLDAEKKVNEARAEAIAKKNKVEEPVVEAPVAEEAAPAVEEAPVAEVAAPVEAPAVEEAPVPVAEAAPAAETPAAEAPVAEAAPVATATEAPAEEKPAAE</sequence>
<dbReference type="InterPro" id="IPR023803">
    <property type="entry name" value="Ribosomal_bS16_dom_sf"/>
</dbReference>
<dbReference type="Gene3D" id="3.30.1320.10">
    <property type="match status" value="1"/>
</dbReference>
<gene>
    <name evidence="3" type="primary">rpsP</name>
    <name evidence="5" type="ORF">SAMN05216167_1011035</name>
</gene>
<protein>
    <recommendedName>
        <fullName evidence="3">Small ribosomal subunit protein bS16</fullName>
    </recommendedName>
</protein>
<dbReference type="EMBL" id="FOLQ01000001">
    <property type="protein sequence ID" value="SFC40836.1"/>
    <property type="molecule type" value="Genomic_DNA"/>
</dbReference>
<organism evidence="5 6">
    <name type="scientific">Spirosoma endophyticum</name>
    <dbReference type="NCBI Taxonomy" id="662367"/>
    <lineage>
        <taxon>Bacteria</taxon>
        <taxon>Pseudomonadati</taxon>
        <taxon>Bacteroidota</taxon>
        <taxon>Cytophagia</taxon>
        <taxon>Cytophagales</taxon>
        <taxon>Cytophagaceae</taxon>
        <taxon>Spirosoma</taxon>
    </lineage>
</organism>
<dbReference type="PROSITE" id="PS00732">
    <property type="entry name" value="RIBOSOMAL_S16"/>
    <property type="match status" value="1"/>
</dbReference>
<dbReference type="STRING" id="662367.SAMN05216167_1011035"/>
<keyword evidence="2 3" id="KW-0687">Ribonucleoprotein</keyword>
<feature type="region of interest" description="Disordered" evidence="4">
    <location>
        <begin position="183"/>
        <end position="213"/>
    </location>
</feature>
<dbReference type="InterPro" id="IPR020592">
    <property type="entry name" value="Ribosomal_bS16_CS"/>
</dbReference>